<dbReference type="InterPro" id="IPR011990">
    <property type="entry name" value="TPR-like_helical_dom_sf"/>
</dbReference>
<dbReference type="SUPFAM" id="SSF48452">
    <property type="entry name" value="TPR-like"/>
    <property type="match status" value="6"/>
</dbReference>
<dbReference type="Gene3D" id="1.25.40.10">
    <property type="entry name" value="Tetratricopeptide repeat domain"/>
    <property type="match status" value="7"/>
</dbReference>
<keyword evidence="4" id="KW-0732">Signal</keyword>
<dbReference type="PANTHER" id="PTHR45586:SF1">
    <property type="entry name" value="LIPOPOLYSACCHARIDE ASSEMBLY PROTEIN B"/>
    <property type="match status" value="1"/>
</dbReference>
<dbReference type="EMBL" id="FZPD01000002">
    <property type="protein sequence ID" value="SNS72056.1"/>
    <property type="molecule type" value="Genomic_DNA"/>
</dbReference>
<feature type="signal peptide" evidence="4">
    <location>
        <begin position="1"/>
        <end position="25"/>
    </location>
</feature>
<organism evidence="5 6">
    <name type="scientific">Ekhidna lutea</name>
    <dbReference type="NCBI Taxonomy" id="447679"/>
    <lineage>
        <taxon>Bacteria</taxon>
        <taxon>Pseudomonadati</taxon>
        <taxon>Bacteroidota</taxon>
        <taxon>Cytophagia</taxon>
        <taxon>Cytophagales</taxon>
        <taxon>Reichenbachiellaceae</taxon>
        <taxon>Ekhidna</taxon>
    </lineage>
</organism>
<sequence>MVKNVKILRIQTLLLFVLFTSSVFAQNSVSKKDFSGLEAFEAFQERQYSQVKEVLDAKNALTTDEQILLNLSQLKTGNSNGDAIEKWLVKNPNHPMRPLASFHLGEYFFYSKDSIKAQKYLKDVSPSELSKRDKASYGFVYGVLQLEGERYNSAKNLFGLAKSNGFDDQLMLTYYQSFTEYHLGNTDEALEGFLKVQGSDTYGNSSKFFIAKIWLEQGRITEVIQLAQNEISDTKSITNSGFHQLVGEAYALENNAAKADAYFERAIQLHPEKPNAALYYQAGVSKFKIGNEKKAIEYLTEAGIQGGEYAQLSALQLGRLYVKEGHFEKALTAYIESSASTNAAIKEESYFHAASLNAKLGFYAEAINYGNDYLKRYGDNKRAEAIQDLIAQSYLKTSNYDLAIEQLRNAGISNNIQREVYQKVTFQKAILSFNDADFVAAKDWFRESLKYPSDQQLKDESNYYLAELALRDNKYDLAITLYNRQSKVNDLSRYGLGYAYYNQEQYQKAKQYFQGVRTSDQKVNMDAKVRLADCHYATKSYQDALNLYNQLLSQMSSPYLYFQKGLCLKNLGKGNEAINAFERVYANAAYGARARFQSGMIHFESAKFSEAIPYFTYIITNQSADPLVSESLLNRAICYKNNGQLKESQQDFERILQQHIQSNAALNAILGLQELDQAGQEINKLSSFIAAYKEANPDNGSLELIEFEAAKRLYFDFSYQAAADAFEKFLVDYPASGNKTEAKYYIADSYYRIQDFERALPLFDELKYVRNELTGRVLTRLGDINSKLGNVKAAADAYQLLIDLSLSAKDSYNAKQGLMQLHYNHQQFNKAIDWANNIIGSDWKPINGEQEALLIKGRSWYHLSNYEESMQSFQKLSEGKDVYAAESNYFLGLIAFEKAEYDESLNLLFDLNANLGSYTEWVDRSYLLIAKNYLAKDELFQAKATLRSIIEHAKIQEVKNEATKLINEIESNTQTNDSTQNKE</sequence>
<evidence type="ECO:0000313" key="5">
    <source>
        <dbReference type="EMBL" id="SNS72056.1"/>
    </source>
</evidence>
<feature type="chain" id="PRO_5013325991" evidence="4">
    <location>
        <begin position="26"/>
        <end position="983"/>
    </location>
</feature>
<evidence type="ECO:0000313" key="6">
    <source>
        <dbReference type="Proteomes" id="UP000198393"/>
    </source>
</evidence>
<evidence type="ECO:0000256" key="4">
    <source>
        <dbReference type="SAM" id="SignalP"/>
    </source>
</evidence>
<protein>
    <submittedName>
        <fullName evidence="5">Tetratricopeptide repeat-containing protein</fullName>
    </submittedName>
</protein>
<dbReference type="InterPro" id="IPR051012">
    <property type="entry name" value="CellSynth/LPSAsmb/PSIAsmb"/>
</dbReference>
<dbReference type="Pfam" id="PF13181">
    <property type="entry name" value="TPR_8"/>
    <property type="match status" value="1"/>
</dbReference>
<keyword evidence="6" id="KW-1185">Reference proteome</keyword>
<dbReference type="SMART" id="SM00028">
    <property type="entry name" value="TPR"/>
    <property type="match status" value="8"/>
</dbReference>
<keyword evidence="1" id="KW-0677">Repeat</keyword>
<dbReference type="PANTHER" id="PTHR45586">
    <property type="entry name" value="TPR REPEAT-CONTAINING PROTEIN PA4667"/>
    <property type="match status" value="1"/>
</dbReference>
<feature type="repeat" description="TPR" evidence="3">
    <location>
        <begin position="240"/>
        <end position="273"/>
    </location>
</feature>
<keyword evidence="2 3" id="KW-0802">TPR repeat</keyword>
<reference evidence="5 6" key="1">
    <citation type="submission" date="2017-06" db="EMBL/GenBank/DDBJ databases">
        <authorList>
            <person name="Kim H.J."/>
            <person name="Triplett B.A."/>
        </authorList>
    </citation>
    <scope>NUCLEOTIDE SEQUENCE [LARGE SCALE GENOMIC DNA]</scope>
    <source>
        <strain evidence="5 6">DSM 19307</strain>
    </source>
</reference>
<name>A0A239GS65_EKHLU</name>
<dbReference type="OrthoDB" id="9814448at2"/>
<dbReference type="Pfam" id="PF13174">
    <property type="entry name" value="TPR_6"/>
    <property type="match status" value="1"/>
</dbReference>
<evidence type="ECO:0000256" key="2">
    <source>
        <dbReference type="ARBA" id="ARBA00022803"/>
    </source>
</evidence>
<evidence type="ECO:0000256" key="1">
    <source>
        <dbReference type="ARBA" id="ARBA00022737"/>
    </source>
</evidence>
<evidence type="ECO:0000256" key="3">
    <source>
        <dbReference type="PROSITE-ProRule" id="PRU00339"/>
    </source>
</evidence>
<dbReference type="PROSITE" id="PS50005">
    <property type="entry name" value="TPR"/>
    <property type="match status" value="1"/>
</dbReference>
<accession>A0A239GS65</accession>
<dbReference type="Proteomes" id="UP000198393">
    <property type="component" value="Unassembled WGS sequence"/>
</dbReference>
<proteinExistence type="predicted"/>
<gene>
    <name evidence="5" type="ORF">SAMN05421640_0986</name>
</gene>
<dbReference type="Pfam" id="PF13432">
    <property type="entry name" value="TPR_16"/>
    <property type="match status" value="2"/>
</dbReference>
<dbReference type="InterPro" id="IPR019734">
    <property type="entry name" value="TPR_rpt"/>
</dbReference>
<dbReference type="AlphaFoldDB" id="A0A239GS65"/>